<dbReference type="EMBL" id="LFYT02000072">
    <property type="protein sequence ID" value="PVE05622.1"/>
    <property type="molecule type" value="Genomic_DNA"/>
</dbReference>
<accession>A0A2T7SRX9</accession>
<reference evidence="1" key="1">
    <citation type="submission" date="2017-04" db="EMBL/GenBank/DDBJ databases">
        <title>Unexpected and diverse lifestyles within the genus Limnohabitans.</title>
        <authorList>
            <person name="Kasalicky V."/>
            <person name="Mehrshad M."/>
            <person name="Andrei S.-A."/>
            <person name="Salcher M."/>
            <person name="Kratochvilova H."/>
            <person name="Simek K."/>
            <person name="Ghai R."/>
        </authorList>
    </citation>
    <scope>NUCLEOTIDE SEQUENCE [LARGE SCALE GENOMIC DNA]</scope>
    <source>
        <strain evidence="1">II-D5</strain>
    </source>
</reference>
<sequence>MKPHSPLNAEKHHLSGLLEAIQRCVYFLDASSQTLQWPISGSFLAQNKKDKELFEALAAINERFAKLQDTLGAAMRHSLVLSGEQADSFIKVLAIFEKAGVVQSLEAWQIARAARNLAAHDYETDYDLVADHFNALYEQQEMLYQTARAFVTYTQQVLSVSPLSADFSQEFDAITLSKT</sequence>
<dbReference type="AlphaFoldDB" id="A0A2T7SRX9"/>
<evidence type="ECO:0008006" key="3">
    <source>
        <dbReference type="Google" id="ProtNLM"/>
    </source>
</evidence>
<keyword evidence="2" id="KW-1185">Reference proteome</keyword>
<dbReference type="Proteomes" id="UP000037507">
    <property type="component" value="Unassembled WGS sequence"/>
</dbReference>
<comment type="caution">
    <text evidence="1">The sequence shown here is derived from an EMBL/GenBank/DDBJ whole genome shotgun (WGS) entry which is preliminary data.</text>
</comment>
<evidence type="ECO:0000313" key="2">
    <source>
        <dbReference type="Proteomes" id="UP000037507"/>
    </source>
</evidence>
<dbReference type="OrthoDB" id="13547at2"/>
<protein>
    <recommendedName>
        <fullName evidence="3">DUF86 domain-containing protein</fullName>
    </recommendedName>
</protein>
<organism evidence="1 2">
    <name type="scientific">Limnohabitans planktonicus II-D5</name>
    <dbReference type="NCBI Taxonomy" id="1293045"/>
    <lineage>
        <taxon>Bacteria</taxon>
        <taxon>Pseudomonadati</taxon>
        <taxon>Pseudomonadota</taxon>
        <taxon>Betaproteobacteria</taxon>
        <taxon>Burkholderiales</taxon>
        <taxon>Comamonadaceae</taxon>
        <taxon>Limnohabitans</taxon>
    </lineage>
</organism>
<gene>
    <name evidence="1" type="ORF">H663_020370</name>
</gene>
<name>A0A2T7SRX9_9BURK</name>
<dbReference type="RefSeq" id="WP_053176294.1">
    <property type="nucleotide sequence ID" value="NZ_LFYT02000072.1"/>
</dbReference>
<dbReference type="SUPFAM" id="SSF81593">
    <property type="entry name" value="Nucleotidyltransferase substrate binding subunit/domain"/>
    <property type="match status" value="1"/>
</dbReference>
<dbReference type="Gene3D" id="1.20.120.330">
    <property type="entry name" value="Nucleotidyltransferases domain 2"/>
    <property type="match status" value="1"/>
</dbReference>
<evidence type="ECO:0000313" key="1">
    <source>
        <dbReference type="EMBL" id="PVE05622.1"/>
    </source>
</evidence>
<proteinExistence type="predicted"/>